<dbReference type="InterPro" id="IPR001849">
    <property type="entry name" value="PH_domain"/>
</dbReference>
<protein>
    <submittedName>
        <fullName evidence="3">PH domain-containing protein</fullName>
    </submittedName>
</protein>
<dbReference type="WBParaSite" id="SVE_0724400.1">
    <property type="protein sequence ID" value="SVE_0724400.1"/>
    <property type="gene ID" value="SVE_0724400"/>
</dbReference>
<dbReference type="STRING" id="75913.A0A0K0FEG2"/>
<evidence type="ECO:0000313" key="2">
    <source>
        <dbReference type="Proteomes" id="UP000035680"/>
    </source>
</evidence>
<keyword evidence="2" id="KW-1185">Reference proteome</keyword>
<dbReference type="AlphaFoldDB" id="A0A0K0FEG2"/>
<name>A0A0K0FEG2_STRVS</name>
<proteinExistence type="predicted"/>
<evidence type="ECO:0000313" key="3">
    <source>
        <dbReference type="WBParaSite" id="SVE_0724400.1"/>
    </source>
</evidence>
<feature type="domain" description="PH" evidence="1">
    <location>
        <begin position="1"/>
        <end position="28"/>
    </location>
</feature>
<dbReference type="PROSITE" id="PS50003">
    <property type="entry name" value="PH_DOMAIN"/>
    <property type="match status" value="1"/>
</dbReference>
<organism evidence="2 3">
    <name type="scientific">Strongyloides venezuelensis</name>
    <name type="common">Threadworm</name>
    <dbReference type="NCBI Taxonomy" id="75913"/>
    <lineage>
        <taxon>Eukaryota</taxon>
        <taxon>Metazoa</taxon>
        <taxon>Ecdysozoa</taxon>
        <taxon>Nematoda</taxon>
        <taxon>Chromadorea</taxon>
        <taxon>Rhabditida</taxon>
        <taxon>Tylenchina</taxon>
        <taxon>Panagrolaimomorpha</taxon>
        <taxon>Strongyloidoidea</taxon>
        <taxon>Strongyloididae</taxon>
        <taxon>Strongyloides</taxon>
    </lineage>
</organism>
<reference evidence="3" key="2">
    <citation type="submission" date="2015-08" db="UniProtKB">
        <authorList>
            <consortium name="WormBaseParasite"/>
        </authorList>
    </citation>
    <scope>IDENTIFICATION</scope>
</reference>
<reference evidence="2" key="1">
    <citation type="submission" date="2014-07" db="EMBL/GenBank/DDBJ databases">
        <authorList>
            <person name="Martin A.A"/>
            <person name="De Silva N."/>
        </authorList>
    </citation>
    <scope>NUCLEOTIDE SEQUENCE</scope>
</reference>
<sequence>MIDNILLYAKNLRESGAYWLSALSELIAMIKFLGTPHFFITLSCNDLYRKDMLTALLIADGRPDTDFNKLIEFQNRSLPYFHIVVWVSGIPVFDSEEGIELIDKIVKCSIPKDDEEMKSWS</sequence>
<accession>A0A0K0FEG2</accession>
<dbReference type="Pfam" id="PF14214">
    <property type="entry name" value="Helitron_like_N"/>
    <property type="match status" value="1"/>
</dbReference>
<dbReference type="Proteomes" id="UP000035680">
    <property type="component" value="Unassembled WGS sequence"/>
</dbReference>
<evidence type="ECO:0000259" key="1">
    <source>
        <dbReference type="PROSITE" id="PS50003"/>
    </source>
</evidence>
<dbReference type="InterPro" id="IPR025476">
    <property type="entry name" value="Helitron_helicase-like"/>
</dbReference>